<comment type="caution">
    <text evidence="2">The sequence shown here is derived from an EMBL/GenBank/DDBJ whole genome shotgun (WGS) entry which is preliminary data.</text>
</comment>
<name>A0ABV2UB84_9ACTN</name>
<evidence type="ECO:0008006" key="4">
    <source>
        <dbReference type="Google" id="ProtNLM"/>
    </source>
</evidence>
<keyword evidence="3" id="KW-1185">Reference proteome</keyword>
<sequence>MNSLPAAGLTAREYLRVSAKGERSIPEQRQDNGRAANREGFALGTP</sequence>
<dbReference type="EMBL" id="JBEXIP010000015">
    <property type="protein sequence ID" value="MET8435102.1"/>
    <property type="molecule type" value="Genomic_DNA"/>
</dbReference>
<gene>
    <name evidence="2" type="ORF">ABZV61_20340</name>
</gene>
<evidence type="ECO:0000313" key="3">
    <source>
        <dbReference type="Proteomes" id="UP001550044"/>
    </source>
</evidence>
<organism evidence="2 3">
    <name type="scientific">Streptomyces sp. 900116325</name>
    <dbReference type="NCBI Taxonomy" id="3154295"/>
    <lineage>
        <taxon>Bacteria</taxon>
        <taxon>Bacillati</taxon>
        <taxon>Actinomycetota</taxon>
        <taxon>Actinomycetes</taxon>
        <taxon>Kitasatosporales</taxon>
        <taxon>Streptomycetaceae</taxon>
        <taxon>Streptomyces</taxon>
    </lineage>
</organism>
<accession>A0ABV2UB84</accession>
<feature type="compositionally biased region" description="Basic and acidic residues" evidence="1">
    <location>
        <begin position="18"/>
        <end position="32"/>
    </location>
</feature>
<evidence type="ECO:0000313" key="2">
    <source>
        <dbReference type="EMBL" id="MET8435102.1"/>
    </source>
</evidence>
<protein>
    <recommendedName>
        <fullName evidence="4">Resolvase/invertase-type recombinase catalytic domain-containing protein</fullName>
    </recommendedName>
</protein>
<proteinExistence type="predicted"/>
<dbReference type="Proteomes" id="UP001550044">
    <property type="component" value="Unassembled WGS sequence"/>
</dbReference>
<reference evidence="2 3" key="1">
    <citation type="submission" date="2024-06" db="EMBL/GenBank/DDBJ databases">
        <title>The Natural Products Discovery Center: Release of the First 8490 Sequenced Strains for Exploring Actinobacteria Biosynthetic Diversity.</title>
        <authorList>
            <person name="Kalkreuter E."/>
            <person name="Kautsar S.A."/>
            <person name="Yang D."/>
            <person name="Bader C.D."/>
            <person name="Teijaro C.N."/>
            <person name="Fluegel L."/>
            <person name="Davis C.M."/>
            <person name="Simpson J.R."/>
            <person name="Lauterbach L."/>
            <person name="Steele A.D."/>
            <person name="Gui C."/>
            <person name="Meng S."/>
            <person name="Li G."/>
            <person name="Viehrig K."/>
            <person name="Ye F."/>
            <person name="Su P."/>
            <person name="Kiefer A.F."/>
            <person name="Nichols A."/>
            <person name="Cepeda A.J."/>
            <person name="Yan W."/>
            <person name="Fan B."/>
            <person name="Jiang Y."/>
            <person name="Adhikari A."/>
            <person name="Zheng C.-J."/>
            <person name="Schuster L."/>
            <person name="Cowan T.M."/>
            <person name="Smanski M.J."/>
            <person name="Chevrette M.G."/>
            <person name="De Carvalho L.P.S."/>
            <person name="Shen B."/>
        </authorList>
    </citation>
    <scope>NUCLEOTIDE SEQUENCE [LARGE SCALE GENOMIC DNA]</scope>
    <source>
        <strain evidence="2 3">NPDC005137</strain>
    </source>
</reference>
<evidence type="ECO:0000256" key="1">
    <source>
        <dbReference type="SAM" id="MobiDB-lite"/>
    </source>
</evidence>
<dbReference type="RefSeq" id="WP_356499324.1">
    <property type="nucleotide sequence ID" value="NZ_JBEXEF010000092.1"/>
</dbReference>
<feature type="region of interest" description="Disordered" evidence="1">
    <location>
        <begin position="18"/>
        <end position="46"/>
    </location>
</feature>